<comment type="function">
    <text evidence="4 5">Removes the 2'-phosphate from RNA via an intermediate in which the phosphate is ADP-ribosylated by NAD followed by a presumed transesterification to release the RNA and generate ADP-ribose 1''-2''-cyclic phosphate (APPR&gt;P). May function as an ADP-ribosylase.</text>
</comment>
<accession>A0ABR7A0J4</accession>
<dbReference type="Proteomes" id="UP000654304">
    <property type="component" value="Unassembled WGS sequence"/>
</dbReference>
<keyword evidence="7" id="KW-1185">Reference proteome</keyword>
<protein>
    <recommendedName>
        <fullName evidence="5">Probable RNA 2'-phosphotransferase</fullName>
        <ecNumber evidence="5">2.7.1.-</ecNumber>
    </recommendedName>
</protein>
<evidence type="ECO:0000256" key="1">
    <source>
        <dbReference type="ARBA" id="ARBA00009836"/>
    </source>
</evidence>
<proteinExistence type="inferred from homology"/>
<comment type="similarity">
    <text evidence="1 5">Belongs to the KptA/TPT1 family.</text>
</comment>
<evidence type="ECO:0000313" key="6">
    <source>
        <dbReference type="EMBL" id="MBC3930435.1"/>
    </source>
</evidence>
<reference evidence="6 7" key="1">
    <citation type="submission" date="2020-08" db="EMBL/GenBank/DDBJ databases">
        <title>Novel species isolated from subtropical streams in China.</title>
        <authorList>
            <person name="Lu H."/>
        </authorList>
    </citation>
    <scope>NUCLEOTIDE SEQUENCE [LARGE SCALE GENOMIC DNA]</scope>
    <source>
        <strain evidence="6 7">CY22W</strain>
    </source>
</reference>
<dbReference type="EMBL" id="JACOGD010000001">
    <property type="protein sequence ID" value="MBC3930435.1"/>
    <property type="molecule type" value="Genomic_DNA"/>
</dbReference>
<dbReference type="InterPro" id="IPR002745">
    <property type="entry name" value="Ptrans_KptA/Tpt1"/>
</dbReference>
<gene>
    <name evidence="5" type="primary">kptA</name>
    <name evidence="6" type="ORF">H8K43_02025</name>
</gene>
<keyword evidence="2 5" id="KW-0808">Transferase</keyword>
<dbReference type="InterPro" id="IPR022928">
    <property type="entry name" value="RNA_2'-PTrans_KptA"/>
</dbReference>
<dbReference type="InterPro" id="IPR042080">
    <property type="entry name" value="RNA_2'-PTrans_N"/>
</dbReference>
<keyword evidence="3 5" id="KW-0520">NAD</keyword>
<dbReference type="RefSeq" id="WP_186902310.1">
    <property type="nucleotide sequence ID" value="NZ_JACOGD010000001.1"/>
</dbReference>
<evidence type="ECO:0000313" key="7">
    <source>
        <dbReference type="Proteomes" id="UP000654304"/>
    </source>
</evidence>
<dbReference type="SUPFAM" id="SSF56399">
    <property type="entry name" value="ADP-ribosylation"/>
    <property type="match status" value="1"/>
</dbReference>
<comment type="caution">
    <text evidence="6">The sequence shown here is derived from an EMBL/GenBank/DDBJ whole genome shotgun (WGS) entry which is preliminary data.</text>
</comment>
<dbReference type="EC" id="2.7.1.-" evidence="5"/>
<dbReference type="PANTHER" id="PTHR12684">
    <property type="entry name" value="PUTATIVE PHOSPHOTRANSFERASE"/>
    <property type="match status" value="1"/>
</dbReference>
<evidence type="ECO:0000256" key="5">
    <source>
        <dbReference type="HAMAP-Rule" id="MF_00299"/>
    </source>
</evidence>
<evidence type="ECO:0000256" key="3">
    <source>
        <dbReference type="ARBA" id="ARBA00023027"/>
    </source>
</evidence>
<evidence type="ECO:0000256" key="4">
    <source>
        <dbReference type="ARBA" id="ARBA00025212"/>
    </source>
</evidence>
<evidence type="ECO:0000256" key="2">
    <source>
        <dbReference type="ARBA" id="ARBA00022679"/>
    </source>
</evidence>
<organism evidence="6 7">
    <name type="scientific">Undibacterium curvum</name>
    <dbReference type="NCBI Taxonomy" id="2762294"/>
    <lineage>
        <taxon>Bacteria</taxon>
        <taxon>Pseudomonadati</taxon>
        <taxon>Pseudomonadota</taxon>
        <taxon>Betaproteobacteria</taxon>
        <taxon>Burkholderiales</taxon>
        <taxon>Oxalobacteraceae</taxon>
        <taxon>Undibacterium</taxon>
    </lineage>
</organism>
<dbReference type="Gene3D" id="1.10.10.970">
    <property type="entry name" value="RNA 2'-phosphotransferase, Tpt1/KptA family, N-terminal domain"/>
    <property type="match status" value="1"/>
</dbReference>
<name>A0ABR7A0J4_9BURK</name>
<dbReference type="PANTHER" id="PTHR12684:SF2">
    <property type="entry name" value="TRNA 2'-PHOSPHOTRANSFERASE 1"/>
    <property type="match status" value="1"/>
</dbReference>
<dbReference type="Gene3D" id="3.20.170.30">
    <property type="match status" value="1"/>
</dbReference>
<dbReference type="HAMAP" id="MF_00299">
    <property type="entry name" value="KptA"/>
    <property type="match status" value="1"/>
</dbReference>
<sequence length="181" mass="20036">MSRQFESFSKFLSLVLRHKPETIGLQLDPEGWVDLDQLIKHANAHGTQLSRPIVMEIVATNEKKRFSVTPDGSKIRANQGHSVQVDLCLAPQVPPAILFHGTATRFLTSIRELGLVPGSRQHVHLSASDATAHEVGKRHGSPVVLSVSALDMHNHGYIFYQSENGVWLTATVPNRYLSFPV</sequence>
<dbReference type="InterPro" id="IPR042081">
    <property type="entry name" value="RNA_2'-PTrans_C"/>
</dbReference>
<dbReference type="NCBIfam" id="NF002014">
    <property type="entry name" value="PRK00819.1-4"/>
    <property type="match status" value="1"/>
</dbReference>
<dbReference type="Pfam" id="PF01885">
    <property type="entry name" value="PTS_2-RNA"/>
    <property type="match status" value="1"/>
</dbReference>